<proteinExistence type="predicted"/>
<comment type="caution">
    <text evidence="1">The sequence shown here is derived from an EMBL/GenBank/DDBJ whole genome shotgun (WGS) entry which is preliminary data.</text>
</comment>
<keyword evidence="2" id="KW-1185">Reference proteome</keyword>
<protein>
    <submittedName>
        <fullName evidence="1">Uncharacterized protein</fullName>
    </submittedName>
</protein>
<organism evidence="1 2">
    <name type="scientific">Scortum barcoo</name>
    <name type="common">barcoo grunter</name>
    <dbReference type="NCBI Taxonomy" id="214431"/>
    <lineage>
        <taxon>Eukaryota</taxon>
        <taxon>Metazoa</taxon>
        <taxon>Chordata</taxon>
        <taxon>Craniata</taxon>
        <taxon>Vertebrata</taxon>
        <taxon>Euteleostomi</taxon>
        <taxon>Actinopterygii</taxon>
        <taxon>Neopterygii</taxon>
        <taxon>Teleostei</taxon>
        <taxon>Neoteleostei</taxon>
        <taxon>Acanthomorphata</taxon>
        <taxon>Eupercaria</taxon>
        <taxon>Centrarchiformes</taxon>
        <taxon>Terapontoidei</taxon>
        <taxon>Terapontidae</taxon>
        <taxon>Scortum</taxon>
    </lineage>
</organism>
<evidence type="ECO:0000313" key="2">
    <source>
        <dbReference type="Proteomes" id="UP000831701"/>
    </source>
</evidence>
<gene>
    <name evidence="1" type="ORF">L3Q82_018475</name>
</gene>
<dbReference type="EMBL" id="CM041552">
    <property type="protein sequence ID" value="KAI3354144.1"/>
    <property type="molecule type" value="Genomic_DNA"/>
</dbReference>
<reference evidence="1" key="1">
    <citation type="submission" date="2022-04" db="EMBL/GenBank/DDBJ databases">
        <title>Jade perch genome.</title>
        <authorList>
            <person name="Chao B."/>
        </authorList>
    </citation>
    <scope>NUCLEOTIDE SEQUENCE</scope>
    <source>
        <strain evidence="1">CB-2022</strain>
    </source>
</reference>
<evidence type="ECO:0000313" key="1">
    <source>
        <dbReference type="EMBL" id="KAI3354144.1"/>
    </source>
</evidence>
<dbReference type="Proteomes" id="UP000831701">
    <property type="component" value="Chromosome 22"/>
</dbReference>
<name>A0ACB8VFC6_9TELE</name>
<sequence>MITGPQADAASLPFCERSDADTTLTELIRRRIDIWNISVNQSRFDLLADWKNESEIEGTLEQKHQVSQSGVLITTPVMRDDDDDGDDDEVKERPAAASLKMSDNGEVEDKPPAPPMRNTSTMIGSCNKDPAPLNHGSKPLPPNPEDKKKKDRSIRFILTGGGDKTYKKKERPEISLPSDFEHTIHVGFDAVTGEFTGMPEQWARLLQTSNITKLEQKKNPQAVLDVLKFYDSKETTNSQKYMSFTDKNTDAYSSSTTAHLFLRPPPSSPRVCSLQLGTPAKCRREEEERGGGGEGMERKMLRPLSPCDITQSSKAVSETPAIATVSEDDDEDEAEPPPVIAPRPEHTKSIYTRSVIEPLPPPPTKDAATSPISPPTATGAATATATAMSCCPRPAEGAPSSPPSASPAPGPSVPRPQDKTRKKKMSDEEILEKLRTIVSVGDPKKKYTRFEKIGQGASGTVYTAIDIATGQEVAIKQMNLQQQPKKELIINEILVMRENKNPNIVNYLDSYLVGDELWVVMEYLAGGSLTDVVTETCMDEAQIAAVCRECLQALEFLHSNQVIHRDIKSDNILLGMDGSVKLTDFGFCAQITPEQSKRSTMVGTPYWMAPEVVTRKAYGPKVDIWSLGIMAIEMVEGEPPYLNENPLRALYLIATNGTPELQNPEKLSTTFRDFLNRCLEMDVEKRGSAKELLQVECGSFGLLILTFFLSFLFLYFWSEAQNDYIDFDWFNFGTLGFWFPWSLVLLVVAAALFTYIALLLTGIVVTLAIFNFFFSVTATAILSDLWSKEWKTLLLSLQVTAPFLHLAAVSLMAILSWPIALHFFRMNRKVRQVAVLGLYLSLLFSLYLVPLGMYSPCIKEAGTLGRPPKLIGHRGAPMLAPENTVMSFEKAVEAGGEGLETDITISYDGVPFLMHDSTLSRTTNVAEVFPNRTHLDASMFTWAELQQLNAGGWFLSRDPFGTVSSLSESDCHQAHNQSVPSLAQFLDIAARSGRLVLFDLRRPPNGHPYSQSYINTTLQVVQDHINSSQVLWLPSEDRDLVQAVDPELQQTSGEKASIQELTDGHISRLNLHYSTMSQQQISKYQSVNISTNLYVISQPWLYTLAWCAGAQSVTTNSVHILSNINKPLFLMTPEEYSLMWILTDAVSSLLITAVFIFHWWRERGLPFWSGSRQTHENGPYSKFRTELSDVWSISSVNVRPDLRSMPSSPSTPQLPTITEE</sequence>
<accession>A0ACB8VFC6</accession>